<dbReference type="NCBIfam" id="TIGR00682">
    <property type="entry name" value="lpxK"/>
    <property type="match status" value="1"/>
</dbReference>
<evidence type="ECO:0000256" key="1">
    <source>
        <dbReference type="ARBA" id="ARBA00002274"/>
    </source>
</evidence>
<evidence type="ECO:0000256" key="6">
    <source>
        <dbReference type="ARBA" id="ARBA00022556"/>
    </source>
</evidence>
<dbReference type="EMBL" id="JAVDWU010000001">
    <property type="protein sequence ID" value="MDR7148596.1"/>
    <property type="molecule type" value="Genomic_DNA"/>
</dbReference>
<dbReference type="InterPro" id="IPR003758">
    <property type="entry name" value="LpxK"/>
</dbReference>
<keyword evidence="11 13" id="KW-0443">Lipid metabolism</keyword>
<evidence type="ECO:0000256" key="8">
    <source>
        <dbReference type="ARBA" id="ARBA00022741"/>
    </source>
</evidence>
<keyword evidence="5 13" id="KW-0444">Lipid biosynthesis</keyword>
<name>A0ABU1WH55_9BURK</name>
<sequence>MALRRRLYAAGWLTTHRLPVPVIVVGNVVVGGAGKTPTVIALVQHLQARGWHPGVVSRGHGGTHGRPTQVEADTPPALSGDEPALIHRSTGAPVFVATRRADAARALLDAYPQTNVLICDDGLQHLALARDISIVVFDDRGTGNGWLLPAGLLRDRWPPLHGALGSPDFVLHQHRDDRPPTAVTLPDGVPDFNATRRLSDEVVGPRGERLAMQALQGIPLTAVAGIARPTAFFDMLRARGLTLQNAVTLPDHAEPAAYAALLAARPPTLICTEKDAVKLFQNAAPPGSAMWSVPLKVDIEPAFFEAIEHRLTSLTTKN</sequence>
<dbReference type="EC" id="2.7.1.130" evidence="3 13"/>
<protein>
    <recommendedName>
        <fullName evidence="4 13">Tetraacyldisaccharide 4'-kinase</fullName>
        <ecNumber evidence="3 13">2.7.1.130</ecNumber>
    </recommendedName>
    <alternativeName>
        <fullName evidence="12 13">Lipid A 4'-kinase</fullName>
    </alternativeName>
</protein>
<reference evidence="15 16" key="1">
    <citation type="submission" date="2023-07" db="EMBL/GenBank/DDBJ databases">
        <title>Sorghum-associated microbial communities from plants grown in Nebraska, USA.</title>
        <authorList>
            <person name="Schachtman D."/>
        </authorList>
    </citation>
    <scope>NUCLEOTIDE SEQUENCE [LARGE SCALE GENOMIC DNA]</scope>
    <source>
        <strain evidence="15 16">4249</strain>
    </source>
</reference>
<evidence type="ECO:0000256" key="9">
    <source>
        <dbReference type="ARBA" id="ARBA00022777"/>
    </source>
</evidence>
<organism evidence="15 16">
    <name type="scientific">Hydrogenophaga palleronii</name>
    <dbReference type="NCBI Taxonomy" id="65655"/>
    <lineage>
        <taxon>Bacteria</taxon>
        <taxon>Pseudomonadati</taxon>
        <taxon>Pseudomonadota</taxon>
        <taxon>Betaproteobacteria</taxon>
        <taxon>Burkholderiales</taxon>
        <taxon>Comamonadaceae</taxon>
        <taxon>Hydrogenophaga</taxon>
    </lineage>
</organism>
<keyword evidence="10 13" id="KW-0067">ATP-binding</keyword>
<keyword evidence="16" id="KW-1185">Reference proteome</keyword>
<comment type="pathway">
    <text evidence="2 13">Glycolipid biosynthesis; lipid IV(A) biosynthesis; lipid IV(A) from (3R)-3-hydroxytetradecanoyl-[acyl-carrier-protein] and UDP-N-acetyl-alpha-D-glucosamine: step 6/6.</text>
</comment>
<comment type="caution">
    <text evidence="15">The sequence shown here is derived from an EMBL/GenBank/DDBJ whole genome shotgun (WGS) entry which is preliminary data.</text>
</comment>
<evidence type="ECO:0000256" key="3">
    <source>
        <dbReference type="ARBA" id="ARBA00012071"/>
    </source>
</evidence>
<feature type="binding site" evidence="13">
    <location>
        <begin position="29"/>
        <end position="36"/>
    </location>
    <ligand>
        <name>ATP</name>
        <dbReference type="ChEBI" id="CHEBI:30616"/>
    </ligand>
</feature>
<evidence type="ECO:0000256" key="7">
    <source>
        <dbReference type="ARBA" id="ARBA00022679"/>
    </source>
</evidence>
<comment type="similarity">
    <text evidence="13">Belongs to the LpxK family.</text>
</comment>
<keyword evidence="7 13" id="KW-0808">Transferase</keyword>
<evidence type="ECO:0000256" key="12">
    <source>
        <dbReference type="ARBA" id="ARBA00029757"/>
    </source>
</evidence>
<evidence type="ECO:0000313" key="16">
    <source>
        <dbReference type="Proteomes" id="UP001265700"/>
    </source>
</evidence>
<evidence type="ECO:0000256" key="5">
    <source>
        <dbReference type="ARBA" id="ARBA00022516"/>
    </source>
</evidence>
<evidence type="ECO:0000256" key="4">
    <source>
        <dbReference type="ARBA" id="ARBA00016436"/>
    </source>
</evidence>
<comment type="function">
    <text evidence="1 13">Transfers the gamma-phosphate of ATP to the 4'-position of a tetraacyldisaccharide 1-phosphate intermediate (termed DS-1-P) to form tetraacyldisaccharide 1,4'-bis-phosphate (lipid IVA).</text>
</comment>
<dbReference type="Pfam" id="PF02606">
    <property type="entry name" value="LpxK"/>
    <property type="match status" value="1"/>
</dbReference>
<keyword evidence="8 13" id="KW-0547">Nucleotide-binding</keyword>
<comment type="catalytic activity">
    <reaction evidence="13">
        <text>a lipid A disaccharide + ATP = a lipid IVA + ADP + H(+)</text>
        <dbReference type="Rhea" id="RHEA:67840"/>
        <dbReference type="ChEBI" id="CHEBI:15378"/>
        <dbReference type="ChEBI" id="CHEBI:30616"/>
        <dbReference type="ChEBI" id="CHEBI:176343"/>
        <dbReference type="ChEBI" id="CHEBI:176425"/>
        <dbReference type="ChEBI" id="CHEBI:456216"/>
        <dbReference type="EC" id="2.7.1.130"/>
    </reaction>
</comment>
<dbReference type="GO" id="GO:0009029">
    <property type="term" value="F:lipid-A 4'-kinase activity"/>
    <property type="evidence" value="ECO:0007669"/>
    <property type="project" value="UniProtKB-EC"/>
</dbReference>
<evidence type="ECO:0000256" key="10">
    <source>
        <dbReference type="ARBA" id="ARBA00022840"/>
    </source>
</evidence>
<evidence type="ECO:0000256" key="11">
    <source>
        <dbReference type="ARBA" id="ARBA00023098"/>
    </source>
</evidence>
<feature type="region of interest" description="Disordered" evidence="14">
    <location>
        <begin position="54"/>
        <end position="74"/>
    </location>
</feature>
<keyword evidence="6 13" id="KW-0441">Lipid A biosynthesis</keyword>
<evidence type="ECO:0000313" key="15">
    <source>
        <dbReference type="EMBL" id="MDR7148596.1"/>
    </source>
</evidence>
<dbReference type="PANTHER" id="PTHR42724">
    <property type="entry name" value="TETRAACYLDISACCHARIDE 4'-KINASE"/>
    <property type="match status" value="1"/>
</dbReference>
<dbReference type="Proteomes" id="UP001265700">
    <property type="component" value="Unassembled WGS sequence"/>
</dbReference>
<accession>A0ABU1WH55</accession>
<dbReference type="PANTHER" id="PTHR42724:SF1">
    <property type="entry name" value="TETRAACYLDISACCHARIDE 4'-KINASE, MITOCHONDRIAL-RELATED"/>
    <property type="match status" value="1"/>
</dbReference>
<evidence type="ECO:0000256" key="13">
    <source>
        <dbReference type="HAMAP-Rule" id="MF_00409"/>
    </source>
</evidence>
<dbReference type="HAMAP" id="MF_00409">
    <property type="entry name" value="LpxK"/>
    <property type="match status" value="1"/>
</dbReference>
<evidence type="ECO:0000256" key="14">
    <source>
        <dbReference type="SAM" id="MobiDB-lite"/>
    </source>
</evidence>
<dbReference type="InterPro" id="IPR027417">
    <property type="entry name" value="P-loop_NTPase"/>
</dbReference>
<evidence type="ECO:0000256" key="2">
    <source>
        <dbReference type="ARBA" id="ARBA00004870"/>
    </source>
</evidence>
<proteinExistence type="inferred from homology"/>
<dbReference type="SUPFAM" id="SSF52540">
    <property type="entry name" value="P-loop containing nucleoside triphosphate hydrolases"/>
    <property type="match status" value="1"/>
</dbReference>
<gene>
    <name evidence="13" type="primary">lpxK</name>
    <name evidence="15" type="ORF">J2W49_000524</name>
</gene>
<keyword evidence="9 13" id="KW-0418">Kinase</keyword>